<feature type="compositionally biased region" description="Polar residues" evidence="2">
    <location>
        <begin position="345"/>
        <end position="364"/>
    </location>
</feature>
<dbReference type="GO" id="GO:0008448">
    <property type="term" value="F:N-acetylglucosamine-6-phosphate deacetylase activity"/>
    <property type="evidence" value="ECO:0007669"/>
    <property type="project" value="TreeGrafter"/>
</dbReference>
<sequence>MPVSYPCTPYNTPDLRYWPCRRNLRKGSDASTPQVAKESAPSPAPIKADQTSSSPPFIVLTNPYLILPNGQLSPNTSLCIDKDTGLLTALPPQAVEKGLVKEIDLGGKWVSPGMIDIQVNGSWSCSFSSSDKDQEFYEQNVKKVSAKLCKLGVTSYLPHLVKQNQASYNKISSLLAPFMSVRSAATEEETPDATLLGLHLNCALTKNERSETYVRENCKVNGNGDESPDKETKPNPSQLCQFDIESLYDHNLVNAMVKMITLSPQARVVLDFIPQLVQNGWTVALGSSKGNAAIARKAVCTGARLLADLSQPNTTRGQWSRLQEAGSCALQGLPHLDDSPKKSLSGDQTTTSSDMLPLKQQNGKAKTAFPPRNQIMPKEQLTPHANSHNNGEVQTPWFLINGYTLHQIPLAAKLAYEAHPTCCVLASGAPHLVKPPSKSHFLSNEEKFKRRETRVGGLYLEGTGIWIGWVTWLLEAVFQLSSIAHISVPQAIVCATYNPANMLGGEVKQKVGFRPGCWADLVIWDPKGQGRQGIKGVWKGGKEVWYEA</sequence>
<evidence type="ECO:0000256" key="1">
    <source>
        <dbReference type="ARBA" id="ARBA00022801"/>
    </source>
</evidence>
<proteinExistence type="predicted"/>
<gene>
    <name evidence="3" type="ORF">CI109_102341</name>
</gene>
<dbReference type="KEGG" id="ksn:43588638"/>
<accession>A0AAJ8LG70</accession>
<dbReference type="GO" id="GO:0006046">
    <property type="term" value="P:N-acetylglucosamine catabolic process"/>
    <property type="evidence" value="ECO:0007669"/>
    <property type="project" value="TreeGrafter"/>
</dbReference>
<dbReference type="PANTHER" id="PTHR11113:SF14">
    <property type="entry name" value="N-ACETYLGLUCOSAMINE-6-PHOSPHATE DEACETYLASE"/>
    <property type="match status" value="1"/>
</dbReference>
<dbReference type="Gene3D" id="2.30.40.10">
    <property type="entry name" value="Urease, subunit C, domain 1"/>
    <property type="match status" value="1"/>
</dbReference>
<protein>
    <recommendedName>
        <fullName evidence="5">Amidohydrolase-related domain-containing protein</fullName>
    </recommendedName>
</protein>
<evidence type="ECO:0000313" key="4">
    <source>
        <dbReference type="Proteomes" id="UP000322225"/>
    </source>
</evidence>
<keyword evidence="1" id="KW-0378">Hydrolase</keyword>
<dbReference type="InterPro" id="IPR032466">
    <property type="entry name" value="Metal_Hydrolase"/>
</dbReference>
<evidence type="ECO:0000313" key="3">
    <source>
        <dbReference type="EMBL" id="WWD17896.1"/>
    </source>
</evidence>
<feature type="region of interest" description="Disordered" evidence="2">
    <location>
        <begin position="331"/>
        <end position="372"/>
    </location>
</feature>
<feature type="region of interest" description="Disordered" evidence="2">
    <location>
        <begin position="26"/>
        <end position="52"/>
    </location>
</feature>
<dbReference type="EMBL" id="CP144054">
    <property type="protein sequence ID" value="WWD17896.1"/>
    <property type="molecule type" value="Genomic_DNA"/>
</dbReference>
<dbReference type="AlphaFoldDB" id="A0AAJ8LG70"/>
<dbReference type="RefSeq" id="XP_065823211.1">
    <property type="nucleotide sequence ID" value="XM_065967139.1"/>
</dbReference>
<reference evidence="3" key="1">
    <citation type="submission" date="2017-08" db="EMBL/GenBank/DDBJ databases">
        <authorList>
            <person name="Cuomo C."/>
            <person name="Billmyre B."/>
            <person name="Heitman J."/>
        </authorList>
    </citation>
    <scope>NUCLEOTIDE SEQUENCE</scope>
    <source>
        <strain evidence="3">CBS 12478</strain>
    </source>
</reference>
<dbReference type="PANTHER" id="PTHR11113">
    <property type="entry name" value="N-ACETYLGLUCOSAMINE-6-PHOSPHATE DEACETYLASE"/>
    <property type="match status" value="1"/>
</dbReference>
<feature type="region of interest" description="Disordered" evidence="2">
    <location>
        <begin position="217"/>
        <end position="236"/>
    </location>
</feature>
<dbReference type="InterPro" id="IPR011059">
    <property type="entry name" value="Metal-dep_hydrolase_composite"/>
</dbReference>
<dbReference type="SUPFAM" id="SSF51338">
    <property type="entry name" value="Composite domain of metallo-dependent hydrolases"/>
    <property type="match status" value="1"/>
</dbReference>
<dbReference type="Gene3D" id="3.20.20.140">
    <property type="entry name" value="Metal-dependent hydrolases"/>
    <property type="match status" value="2"/>
</dbReference>
<organism evidence="3 4">
    <name type="scientific">Kwoniella shandongensis</name>
    <dbReference type="NCBI Taxonomy" id="1734106"/>
    <lineage>
        <taxon>Eukaryota</taxon>
        <taxon>Fungi</taxon>
        <taxon>Dikarya</taxon>
        <taxon>Basidiomycota</taxon>
        <taxon>Agaricomycotina</taxon>
        <taxon>Tremellomycetes</taxon>
        <taxon>Tremellales</taxon>
        <taxon>Cryptococcaceae</taxon>
        <taxon>Kwoniella</taxon>
    </lineage>
</organism>
<dbReference type="Proteomes" id="UP000322225">
    <property type="component" value="Chromosome 4"/>
</dbReference>
<evidence type="ECO:0008006" key="5">
    <source>
        <dbReference type="Google" id="ProtNLM"/>
    </source>
</evidence>
<dbReference type="SUPFAM" id="SSF51556">
    <property type="entry name" value="Metallo-dependent hydrolases"/>
    <property type="match status" value="1"/>
</dbReference>
<keyword evidence="4" id="KW-1185">Reference proteome</keyword>
<dbReference type="GeneID" id="43588638"/>
<name>A0AAJ8LG70_9TREE</name>
<evidence type="ECO:0000256" key="2">
    <source>
        <dbReference type="SAM" id="MobiDB-lite"/>
    </source>
</evidence>
<reference evidence="3" key="2">
    <citation type="submission" date="2024-01" db="EMBL/GenBank/DDBJ databases">
        <title>Comparative genomics of Cryptococcus and Kwoniella reveals pathogenesis evolution and contrasting modes of karyotype evolution via chromosome fusion or intercentromeric recombination.</title>
        <authorList>
            <person name="Coelho M.A."/>
            <person name="David-Palma M."/>
            <person name="Shea T."/>
            <person name="Bowers K."/>
            <person name="McGinley-Smith S."/>
            <person name="Mohammad A.W."/>
            <person name="Gnirke A."/>
            <person name="Yurkov A.M."/>
            <person name="Nowrousian M."/>
            <person name="Sun S."/>
            <person name="Cuomo C.A."/>
            <person name="Heitman J."/>
        </authorList>
    </citation>
    <scope>NUCLEOTIDE SEQUENCE</scope>
    <source>
        <strain evidence="3">CBS 12478</strain>
    </source>
</reference>